<accession>A0A6A6RBN3</accession>
<proteinExistence type="predicted"/>
<evidence type="ECO:0008006" key="4">
    <source>
        <dbReference type="Google" id="ProtNLM"/>
    </source>
</evidence>
<dbReference type="OrthoDB" id="10025998at2759"/>
<dbReference type="AlphaFoldDB" id="A0A6A6RBN3"/>
<evidence type="ECO:0000256" key="1">
    <source>
        <dbReference type="SAM" id="MobiDB-lite"/>
    </source>
</evidence>
<evidence type="ECO:0000313" key="3">
    <source>
        <dbReference type="Proteomes" id="UP000799750"/>
    </source>
</evidence>
<gene>
    <name evidence="2" type="ORF">BU16DRAFT_532402</name>
</gene>
<feature type="compositionally biased region" description="Pro residues" evidence="1">
    <location>
        <begin position="29"/>
        <end position="38"/>
    </location>
</feature>
<sequence>MASFPTSRFIVDGNRVNRDREVRGQHQPPTSPKRPPAKGPLDHTGVSASVEYTPNPLNFLFEPSRYVPMVDRIIQYLEPTDIVKLRRVHRAFTHEGYETALRTQWNINTALQRYFKSPIAFRNRLEKSSGVISGTFVLDFLDRRRGRPLIQVIVDDRSPHKDQLVAYLLEEGYTIASEDRSDESSKFAGSDWITRARYERQSSPIHQKTAISIRYTSTQPIVAILRGGVQFNTALANFVTAIKIYVPFARWTFCNSCYHTINGDSRDPWRRLLRTTGRRPGRFEYRDYVPAYWSRGLDDGRTWVIPLNTDGVDAPRQPEYVLDSTSFGARAEFEGRVRRVVDIKALQHVGLKYQWAVCDDTAFLKRLQECVDKDAMESEEEKRQKDQNLGGAQSVSTEAFVPAKFYDELVRDWLAAATETMDSGW</sequence>
<dbReference type="Proteomes" id="UP000799750">
    <property type="component" value="Unassembled WGS sequence"/>
</dbReference>
<feature type="compositionally biased region" description="Basic and acidic residues" evidence="1">
    <location>
        <begin position="15"/>
        <end position="24"/>
    </location>
</feature>
<reference evidence="2" key="1">
    <citation type="journal article" date="2020" name="Stud. Mycol.">
        <title>101 Dothideomycetes genomes: a test case for predicting lifestyles and emergence of pathogens.</title>
        <authorList>
            <person name="Haridas S."/>
            <person name="Albert R."/>
            <person name="Binder M."/>
            <person name="Bloem J."/>
            <person name="Labutti K."/>
            <person name="Salamov A."/>
            <person name="Andreopoulos B."/>
            <person name="Baker S."/>
            <person name="Barry K."/>
            <person name="Bills G."/>
            <person name="Bluhm B."/>
            <person name="Cannon C."/>
            <person name="Castanera R."/>
            <person name="Culley D."/>
            <person name="Daum C."/>
            <person name="Ezra D."/>
            <person name="Gonzalez J."/>
            <person name="Henrissat B."/>
            <person name="Kuo A."/>
            <person name="Liang C."/>
            <person name="Lipzen A."/>
            <person name="Lutzoni F."/>
            <person name="Magnuson J."/>
            <person name="Mondo S."/>
            <person name="Nolan M."/>
            <person name="Ohm R."/>
            <person name="Pangilinan J."/>
            <person name="Park H.-J."/>
            <person name="Ramirez L."/>
            <person name="Alfaro M."/>
            <person name="Sun H."/>
            <person name="Tritt A."/>
            <person name="Yoshinaga Y."/>
            <person name="Zwiers L.-H."/>
            <person name="Turgeon B."/>
            <person name="Goodwin S."/>
            <person name="Spatafora J."/>
            <person name="Crous P."/>
            <person name="Grigoriev I."/>
        </authorList>
    </citation>
    <scope>NUCLEOTIDE SEQUENCE</scope>
    <source>
        <strain evidence="2">CBS 269.34</strain>
    </source>
</reference>
<organism evidence="2 3">
    <name type="scientific">Lophium mytilinum</name>
    <dbReference type="NCBI Taxonomy" id="390894"/>
    <lineage>
        <taxon>Eukaryota</taxon>
        <taxon>Fungi</taxon>
        <taxon>Dikarya</taxon>
        <taxon>Ascomycota</taxon>
        <taxon>Pezizomycotina</taxon>
        <taxon>Dothideomycetes</taxon>
        <taxon>Pleosporomycetidae</taxon>
        <taxon>Mytilinidiales</taxon>
        <taxon>Mytilinidiaceae</taxon>
        <taxon>Lophium</taxon>
    </lineage>
</organism>
<keyword evidence="3" id="KW-1185">Reference proteome</keyword>
<dbReference type="EMBL" id="MU004181">
    <property type="protein sequence ID" value="KAF2501971.1"/>
    <property type="molecule type" value="Genomic_DNA"/>
</dbReference>
<evidence type="ECO:0000313" key="2">
    <source>
        <dbReference type="EMBL" id="KAF2501971.1"/>
    </source>
</evidence>
<protein>
    <recommendedName>
        <fullName evidence="4">F-box domain-containing protein</fullName>
    </recommendedName>
</protein>
<feature type="region of interest" description="Disordered" evidence="1">
    <location>
        <begin position="13"/>
        <end position="47"/>
    </location>
</feature>
<name>A0A6A6RBN3_9PEZI</name>